<name>A0A1Q2CRG3_9ACTN</name>
<sequence>MNAKQEVEMSSSPFDREHESYEPNYLTPGYETSASPSDPDPAAPETEPIPPARAAVEPEVVEAPEPAPRAEPSVQPTSGPDFSSAYEVLDDGPAASSVYDEGYVTPTPAPVVETGYQTPAPAPINLQQPRPRPMPHPMVPMRPQNYGYGYHPNVVPYQQPYPVQPYPYSYGPVVPEHPSSTTVGVLGVVSFGVWVTAPVAWYLGAKAKKEIARGAPYRFSGFAQFGYVVGIIYSVFGILLFGLMMLGIMFG</sequence>
<dbReference type="AlphaFoldDB" id="A0A1Q2CRG3"/>
<accession>A0A1Q2CRG3</accession>
<dbReference type="EMBL" id="CP019606">
    <property type="protein sequence ID" value="AQP48665.1"/>
    <property type="molecule type" value="Genomic_DNA"/>
</dbReference>
<dbReference type="STRING" id="1332264.BW730_15295"/>
<keyword evidence="2" id="KW-0812">Transmembrane</keyword>
<dbReference type="OrthoDB" id="3731965at2"/>
<evidence type="ECO:0000313" key="4">
    <source>
        <dbReference type="Proteomes" id="UP000188145"/>
    </source>
</evidence>
<keyword evidence="2" id="KW-1133">Transmembrane helix</keyword>
<keyword evidence="4" id="KW-1185">Reference proteome</keyword>
<evidence type="ECO:0000313" key="3">
    <source>
        <dbReference type="EMBL" id="AQP48665.1"/>
    </source>
</evidence>
<evidence type="ECO:0008006" key="5">
    <source>
        <dbReference type="Google" id="ProtNLM"/>
    </source>
</evidence>
<feature type="region of interest" description="Disordered" evidence="1">
    <location>
        <begin position="1"/>
        <end position="80"/>
    </location>
</feature>
<dbReference type="KEGG" id="tes:BW730_15295"/>
<feature type="transmembrane region" description="Helical" evidence="2">
    <location>
        <begin position="183"/>
        <end position="204"/>
    </location>
</feature>
<feature type="compositionally biased region" description="Pro residues" evidence="1">
    <location>
        <begin position="38"/>
        <end position="51"/>
    </location>
</feature>
<dbReference type="Proteomes" id="UP000188145">
    <property type="component" value="Chromosome"/>
</dbReference>
<proteinExistence type="predicted"/>
<dbReference type="RefSeq" id="WP_077687011.1">
    <property type="nucleotide sequence ID" value="NZ_CP019606.1"/>
</dbReference>
<organism evidence="3 4">
    <name type="scientific">Tessaracoccus aquimaris</name>
    <dbReference type="NCBI Taxonomy" id="1332264"/>
    <lineage>
        <taxon>Bacteria</taxon>
        <taxon>Bacillati</taxon>
        <taxon>Actinomycetota</taxon>
        <taxon>Actinomycetes</taxon>
        <taxon>Propionibacteriales</taxon>
        <taxon>Propionibacteriaceae</taxon>
        <taxon>Tessaracoccus</taxon>
    </lineage>
</organism>
<reference evidence="4" key="1">
    <citation type="submission" date="2017-02" db="EMBL/GenBank/DDBJ databases">
        <title>Tessaracoccus aquaemaris sp. nov., isolated from the intestine of a Korean rockfish, Sebastes schlegelii, in a marine aquaculture pond.</title>
        <authorList>
            <person name="Tak E.J."/>
            <person name="Bae J.-W."/>
        </authorList>
    </citation>
    <scope>NUCLEOTIDE SEQUENCE [LARGE SCALE GENOMIC DNA]</scope>
    <source>
        <strain evidence="4">NSG39</strain>
    </source>
</reference>
<feature type="transmembrane region" description="Helical" evidence="2">
    <location>
        <begin position="225"/>
        <end position="250"/>
    </location>
</feature>
<keyword evidence="2" id="KW-0472">Membrane</keyword>
<protein>
    <recommendedName>
        <fullName evidence="5">DUF4190 domain-containing protein</fullName>
    </recommendedName>
</protein>
<evidence type="ECO:0000256" key="1">
    <source>
        <dbReference type="SAM" id="MobiDB-lite"/>
    </source>
</evidence>
<gene>
    <name evidence="3" type="ORF">BW730_15295</name>
</gene>
<evidence type="ECO:0000256" key="2">
    <source>
        <dbReference type="SAM" id="Phobius"/>
    </source>
</evidence>
<feature type="compositionally biased region" description="Low complexity" evidence="1">
    <location>
        <begin position="52"/>
        <end position="64"/>
    </location>
</feature>